<dbReference type="GO" id="GO:0009279">
    <property type="term" value="C:cell outer membrane"/>
    <property type="evidence" value="ECO:0007669"/>
    <property type="project" value="UniProtKB-SubCell"/>
</dbReference>
<keyword evidence="7" id="KW-0998">Cell outer membrane</keyword>
<dbReference type="EMBL" id="JACHEO010000009">
    <property type="protein sequence ID" value="MBB5348201.1"/>
    <property type="molecule type" value="Genomic_DNA"/>
</dbReference>
<evidence type="ECO:0000256" key="1">
    <source>
        <dbReference type="ARBA" id="ARBA00004442"/>
    </source>
</evidence>
<keyword evidence="11" id="KW-1185">Reference proteome</keyword>
<feature type="chain" id="PRO_5032916246" evidence="9">
    <location>
        <begin position="21"/>
        <end position="434"/>
    </location>
</feature>
<evidence type="ECO:0000256" key="8">
    <source>
        <dbReference type="SAM" id="Coils"/>
    </source>
</evidence>
<feature type="signal peptide" evidence="9">
    <location>
        <begin position="1"/>
        <end position="20"/>
    </location>
</feature>
<evidence type="ECO:0000256" key="5">
    <source>
        <dbReference type="ARBA" id="ARBA00022692"/>
    </source>
</evidence>
<keyword evidence="8" id="KW-0175">Coiled coil</keyword>
<organism evidence="10 11">
    <name type="scientific">Desulfoprunum benzoelyticum</name>
    <dbReference type="NCBI Taxonomy" id="1506996"/>
    <lineage>
        <taxon>Bacteria</taxon>
        <taxon>Pseudomonadati</taxon>
        <taxon>Thermodesulfobacteriota</taxon>
        <taxon>Desulfobulbia</taxon>
        <taxon>Desulfobulbales</taxon>
        <taxon>Desulfobulbaceae</taxon>
        <taxon>Desulfoprunum</taxon>
    </lineage>
</organism>
<comment type="similarity">
    <text evidence="2">Belongs to the outer membrane factor (OMF) (TC 1.B.17) family.</text>
</comment>
<name>A0A840V545_9BACT</name>
<dbReference type="InterPro" id="IPR051906">
    <property type="entry name" value="TolC-like"/>
</dbReference>
<evidence type="ECO:0000256" key="2">
    <source>
        <dbReference type="ARBA" id="ARBA00007613"/>
    </source>
</evidence>
<dbReference type="Proteomes" id="UP000539642">
    <property type="component" value="Unassembled WGS sequence"/>
</dbReference>
<feature type="coiled-coil region" evidence="8">
    <location>
        <begin position="189"/>
        <end position="216"/>
    </location>
</feature>
<keyword evidence="3" id="KW-0813">Transport</keyword>
<dbReference type="AlphaFoldDB" id="A0A840V545"/>
<dbReference type="GO" id="GO:0015288">
    <property type="term" value="F:porin activity"/>
    <property type="evidence" value="ECO:0007669"/>
    <property type="project" value="TreeGrafter"/>
</dbReference>
<evidence type="ECO:0000313" key="10">
    <source>
        <dbReference type="EMBL" id="MBB5348201.1"/>
    </source>
</evidence>
<dbReference type="RefSeq" id="WP_183350700.1">
    <property type="nucleotide sequence ID" value="NZ_JACHEO010000009.1"/>
</dbReference>
<comment type="caution">
    <text evidence="10">The sequence shown here is derived from an EMBL/GenBank/DDBJ whole genome shotgun (WGS) entry which is preliminary data.</text>
</comment>
<evidence type="ECO:0000256" key="6">
    <source>
        <dbReference type="ARBA" id="ARBA00023136"/>
    </source>
</evidence>
<gene>
    <name evidence="10" type="ORF">HNQ81_001932</name>
</gene>
<evidence type="ECO:0000256" key="9">
    <source>
        <dbReference type="SAM" id="SignalP"/>
    </source>
</evidence>
<proteinExistence type="inferred from homology"/>
<protein>
    <submittedName>
        <fullName evidence="10">Outer membrane protein TolC</fullName>
    </submittedName>
</protein>
<reference evidence="10 11" key="1">
    <citation type="submission" date="2020-08" db="EMBL/GenBank/DDBJ databases">
        <title>Genomic Encyclopedia of Type Strains, Phase IV (KMG-IV): sequencing the most valuable type-strain genomes for metagenomic binning, comparative biology and taxonomic classification.</title>
        <authorList>
            <person name="Goeker M."/>
        </authorList>
    </citation>
    <scope>NUCLEOTIDE SEQUENCE [LARGE SCALE GENOMIC DNA]</scope>
    <source>
        <strain evidence="10 11">DSM 28570</strain>
    </source>
</reference>
<evidence type="ECO:0000256" key="7">
    <source>
        <dbReference type="ARBA" id="ARBA00023237"/>
    </source>
</evidence>
<dbReference type="PANTHER" id="PTHR30026">
    <property type="entry name" value="OUTER MEMBRANE PROTEIN TOLC"/>
    <property type="match status" value="1"/>
</dbReference>
<evidence type="ECO:0000313" key="11">
    <source>
        <dbReference type="Proteomes" id="UP000539642"/>
    </source>
</evidence>
<keyword evidence="6" id="KW-0472">Membrane</keyword>
<keyword evidence="5" id="KW-0812">Transmembrane</keyword>
<dbReference type="InterPro" id="IPR003423">
    <property type="entry name" value="OMP_efflux"/>
</dbReference>
<evidence type="ECO:0000256" key="3">
    <source>
        <dbReference type="ARBA" id="ARBA00022448"/>
    </source>
</evidence>
<dbReference type="SUPFAM" id="SSF56954">
    <property type="entry name" value="Outer membrane efflux proteins (OEP)"/>
    <property type="match status" value="1"/>
</dbReference>
<dbReference type="Gene3D" id="1.20.1600.10">
    <property type="entry name" value="Outer membrane efflux proteins (OEP)"/>
    <property type="match status" value="1"/>
</dbReference>
<keyword evidence="9" id="KW-0732">Signal</keyword>
<sequence length="434" mass="48558">MTRFAALLCFLLLLVAPGLAAAGQEPLLTLDEAIAIALRHSPLIREAEAIRDGAREEIKATRADFLPKASAQYGYARLKDEPFQRIGGTPIVVGNDDVHRWDLSLSQPLFTGFAVTSRHEMAKIGAEIRELERQQQIVTVSQDLRIAWFEALLAARLNLVAEDNVTALTAHRHDAAGFLAQGLNSRNDLLKAEASLANAIQERERARAASEIARSRLSWIMGYEIEPGRTLEDFTALTIRPLELQALYDEARRHSPVLQSYRLGLDNLDHAITLAQSGYYPTIAVTGRYEQNGSDPGAETNDYGNDHNASITLTARWDFFEWGRTGAVVAKQRYSRQALTERQREVDDQIRLAVKQAWLELQVAENSIAAAAEGRKQARENWRITNLQYQNQVITSTEVLDSRTLLSQAESNYFRALYGYRIAMAGLERALGRK</sequence>
<keyword evidence="4" id="KW-1134">Transmembrane beta strand</keyword>
<comment type="subcellular location">
    <subcellularLocation>
        <location evidence="1">Cell outer membrane</location>
    </subcellularLocation>
</comment>
<dbReference type="GO" id="GO:1990281">
    <property type="term" value="C:efflux pump complex"/>
    <property type="evidence" value="ECO:0007669"/>
    <property type="project" value="TreeGrafter"/>
</dbReference>
<dbReference type="GO" id="GO:0015562">
    <property type="term" value="F:efflux transmembrane transporter activity"/>
    <property type="evidence" value="ECO:0007669"/>
    <property type="project" value="InterPro"/>
</dbReference>
<dbReference type="PANTHER" id="PTHR30026:SF20">
    <property type="entry name" value="OUTER MEMBRANE PROTEIN TOLC"/>
    <property type="match status" value="1"/>
</dbReference>
<accession>A0A840V545</accession>
<dbReference type="Pfam" id="PF02321">
    <property type="entry name" value="OEP"/>
    <property type="match status" value="2"/>
</dbReference>
<evidence type="ECO:0000256" key="4">
    <source>
        <dbReference type="ARBA" id="ARBA00022452"/>
    </source>
</evidence>